<dbReference type="CDD" id="cd02042">
    <property type="entry name" value="ParAB_family"/>
    <property type="match status" value="1"/>
</dbReference>
<dbReference type="InterPro" id="IPR027417">
    <property type="entry name" value="P-loop_NTPase"/>
</dbReference>
<dbReference type="PANTHER" id="PTHR13696:SF52">
    <property type="entry name" value="PARA FAMILY PROTEIN CT_582"/>
    <property type="match status" value="1"/>
</dbReference>
<dbReference type="InterPro" id="IPR025669">
    <property type="entry name" value="AAA_dom"/>
</dbReference>
<dbReference type="Gene3D" id="3.40.50.300">
    <property type="entry name" value="P-loop containing nucleotide triphosphate hydrolases"/>
    <property type="match status" value="1"/>
</dbReference>
<name>A0A252CFA2_9LACT</name>
<comment type="caution">
    <text evidence="2">The sequence shown here is derived from an EMBL/GenBank/DDBJ whole genome shotgun (WGS) entry which is preliminary data.</text>
</comment>
<evidence type="ECO:0000313" key="3">
    <source>
        <dbReference type="Proteomes" id="UP000194606"/>
    </source>
</evidence>
<evidence type="ECO:0000259" key="1">
    <source>
        <dbReference type="Pfam" id="PF13614"/>
    </source>
</evidence>
<dbReference type="SUPFAM" id="SSF52540">
    <property type="entry name" value="P-loop containing nucleoside triphosphate hydrolases"/>
    <property type="match status" value="1"/>
</dbReference>
<dbReference type="AlphaFoldDB" id="A0A252CFA2"/>
<accession>A0A252CFA2</accession>
<dbReference type="Proteomes" id="UP000194606">
    <property type="component" value="Unassembled WGS sequence"/>
</dbReference>
<evidence type="ECO:0000313" key="2">
    <source>
        <dbReference type="EMBL" id="OUK05234.1"/>
    </source>
</evidence>
<organism evidence="2 3">
    <name type="scientific">Lactococcus petauri</name>
    <dbReference type="NCBI Taxonomy" id="1940789"/>
    <lineage>
        <taxon>Bacteria</taxon>
        <taxon>Bacillati</taxon>
        <taxon>Bacillota</taxon>
        <taxon>Bacilli</taxon>
        <taxon>Lactobacillales</taxon>
        <taxon>Streptococcaceae</taxon>
        <taxon>Lactococcus</taxon>
    </lineage>
</organism>
<gene>
    <name evidence="2" type="ORF">BZZ03_00520</name>
</gene>
<reference evidence="2 3" key="1">
    <citation type="submission" date="2017-02" db="EMBL/GenBank/DDBJ databases">
        <authorList>
            <person name="Peterson S.W."/>
        </authorList>
    </citation>
    <scope>NUCLEOTIDE SEQUENCE [LARGE SCALE GENOMIC DNA]</scope>
    <source>
        <strain evidence="2">159469</strain>
    </source>
</reference>
<dbReference type="InterPro" id="IPR050678">
    <property type="entry name" value="DNA_Partitioning_ATPase"/>
</dbReference>
<sequence>MKRKKAKITSVFLPKGGGIKTTTSLGLAYGIKIVQPKSKVLLIGGDQQRNTTKTVSPETPDGLMSLYGVLTANNDTRVNINDVIVHAGPIDLLPESVMIAQLDIELQSVLGREYKLREALKQLETEYDHIIIDLPPAVSMVVINALTASDELLIPAKPDKYCLDGLLSLQQTLMAVHDYTNPNLKVKGILIGDVRETVLARGFISRIEEIAKEMDTKVFKTRIRHTVAIEEAQASCMSIYDYAPKATAAIDYMAFVKEFLEEA</sequence>
<dbReference type="RefSeq" id="WP_086582001.1">
    <property type="nucleotide sequence ID" value="NZ_MUIZ01000001.1"/>
</dbReference>
<protein>
    <recommendedName>
        <fullName evidence="1">AAA domain-containing protein</fullName>
    </recommendedName>
</protein>
<proteinExistence type="predicted"/>
<feature type="domain" description="AAA" evidence="1">
    <location>
        <begin position="7"/>
        <end position="186"/>
    </location>
</feature>
<dbReference type="Pfam" id="PF13614">
    <property type="entry name" value="AAA_31"/>
    <property type="match status" value="1"/>
</dbReference>
<dbReference type="PANTHER" id="PTHR13696">
    <property type="entry name" value="P-LOOP CONTAINING NUCLEOSIDE TRIPHOSPHATE HYDROLASE"/>
    <property type="match status" value="1"/>
</dbReference>
<dbReference type="EMBL" id="MUIZ01000001">
    <property type="protein sequence ID" value="OUK05234.1"/>
    <property type="molecule type" value="Genomic_DNA"/>
</dbReference>